<dbReference type="AlphaFoldDB" id="A0A4Y7JRI4"/>
<keyword evidence="5" id="KW-1185">Reference proteome</keyword>
<protein>
    <recommendedName>
        <fullName evidence="2">RecQ-mediated genome instability protein 1</fullName>
    </recommendedName>
</protein>
<accession>A0A4Y7JRI4</accession>
<dbReference type="OrthoDB" id="341511at2759"/>
<dbReference type="InterPro" id="IPR042470">
    <property type="entry name" value="RMI1_N_C_sf"/>
</dbReference>
<reference evidence="4 5" key="1">
    <citation type="journal article" date="2018" name="Science">
        <title>The opium poppy genome and morphinan production.</title>
        <authorList>
            <person name="Guo L."/>
            <person name="Winzer T."/>
            <person name="Yang X."/>
            <person name="Li Y."/>
            <person name="Ning Z."/>
            <person name="He Z."/>
            <person name="Teodor R."/>
            <person name="Lu Y."/>
            <person name="Bowser T.A."/>
            <person name="Graham I.A."/>
            <person name="Ye K."/>
        </authorList>
    </citation>
    <scope>NUCLEOTIDE SEQUENCE [LARGE SCALE GENOMIC DNA]</scope>
    <source>
        <strain evidence="5">cv. HN1</strain>
        <tissue evidence="4">Leaves</tissue>
    </source>
</reference>
<proteinExistence type="inferred from homology"/>
<dbReference type="PANTHER" id="PTHR14790">
    <property type="entry name" value="RECQ-MEDIATED GENOME INSTABILITY PROTEIN 1 RMI1"/>
    <property type="match status" value="1"/>
</dbReference>
<dbReference type="EMBL" id="CM010719">
    <property type="protein sequence ID" value="RZC62359.1"/>
    <property type="molecule type" value="Genomic_DNA"/>
</dbReference>
<evidence type="ECO:0000313" key="4">
    <source>
        <dbReference type="EMBL" id="RZC62359.1"/>
    </source>
</evidence>
<dbReference type="GO" id="GO:0000712">
    <property type="term" value="P:resolution of meiotic recombination intermediates"/>
    <property type="evidence" value="ECO:0007669"/>
    <property type="project" value="TreeGrafter"/>
</dbReference>
<dbReference type="GO" id="GO:0000724">
    <property type="term" value="P:double-strand break repair via homologous recombination"/>
    <property type="evidence" value="ECO:0007669"/>
    <property type="project" value="TreeGrafter"/>
</dbReference>
<dbReference type="Pfam" id="PF08585">
    <property type="entry name" value="RMI1_N_C"/>
    <property type="match status" value="1"/>
</dbReference>
<dbReference type="Gene3D" id="2.40.50.770">
    <property type="entry name" value="RecQ-mediated genome instability protein Rmi1, C-terminal domain"/>
    <property type="match status" value="1"/>
</dbReference>
<dbReference type="GO" id="GO:0016604">
    <property type="term" value="C:nuclear body"/>
    <property type="evidence" value="ECO:0007669"/>
    <property type="project" value="TreeGrafter"/>
</dbReference>
<sequence length="86" mass="9457">MTDDVQYTLRVEIIPIEDLQVSSPAGFKIVILKGKFVDGLLQLVPEGLEVLGAMVEDLGDAHPKSVEEVFESPKSESYIWDIPAPC</sequence>
<dbReference type="PANTHER" id="PTHR14790:SF15">
    <property type="entry name" value="RECQ-MEDIATED GENOME INSTABILITY PROTEIN 1"/>
    <property type="match status" value="1"/>
</dbReference>
<dbReference type="InterPro" id="IPR013894">
    <property type="entry name" value="RMI1_OB"/>
</dbReference>
<feature type="domain" description="RecQ mediated genome instability protein 1 OB-fold" evidence="3">
    <location>
        <begin position="2"/>
        <end position="61"/>
    </location>
</feature>
<comment type="similarity">
    <text evidence="1">Belongs to the RMI1 family.</text>
</comment>
<evidence type="ECO:0000313" key="5">
    <source>
        <dbReference type="Proteomes" id="UP000316621"/>
    </source>
</evidence>
<evidence type="ECO:0000256" key="2">
    <source>
        <dbReference type="ARBA" id="ARBA00018987"/>
    </source>
</evidence>
<evidence type="ECO:0000256" key="1">
    <source>
        <dbReference type="ARBA" id="ARBA00006395"/>
    </source>
</evidence>
<gene>
    <name evidence="4" type="ORF">C5167_024123</name>
</gene>
<dbReference type="Proteomes" id="UP000316621">
    <property type="component" value="Chromosome 5"/>
</dbReference>
<organism evidence="4 5">
    <name type="scientific">Papaver somniferum</name>
    <name type="common">Opium poppy</name>
    <dbReference type="NCBI Taxonomy" id="3469"/>
    <lineage>
        <taxon>Eukaryota</taxon>
        <taxon>Viridiplantae</taxon>
        <taxon>Streptophyta</taxon>
        <taxon>Embryophyta</taxon>
        <taxon>Tracheophyta</taxon>
        <taxon>Spermatophyta</taxon>
        <taxon>Magnoliopsida</taxon>
        <taxon>Ranunculales</taxon>
        <taxon>Papaveraceae</taxon>
        <taxon>Papaveroideae</taxon>
        <taxon>Papaver</taxon>
    </lineage>
</organism>
<name>A0A4Y7JRI4_PAPSO</name>
<evidence type="ECO:0000259" key="3">
    <source>
        <dbReference type="Pfam" id="PF08585"/>
    </source>
</evidence>
<dbReference type="STRING" id="3469.A0A4Y7JRI4"/>
<dbReference type="Gramene" id="RZC62359">
    <property type="protein sequence ID" value="RZC62359"/>
    <property type="gene ID" value="C5167_024123"/>
</dbReference>
<dbReference type="GO" id="GO:0031422">
    <property type="term" value="C:RecQ family helicase-topoisomerase III complex"/>
    <property type="evidence" value="ECO:0007669"/>
    <property type="project" value="TreeGrafter"/>
</dbReference>